<dbReference type="OrthoDB" id="5313181at2759"/>
<dbReference type="EMBL" id="CAJPDR010000752">
    <property type="protein sequence ID" value="CAF9942441.1"/>
    <property type="molecule type" value="Genomic_DNA"/>
</dbReference>
<keyword evidence="3" id="KW-1185">Reference proteome</keyword>
<evidence type="ECO:0000256" key="1">
    <source>
        <dbReference type="SAM" id="MobiDB-lite"/>
    </source>
</evidence>
<feature type="compositionally biased region" description="Polar residues" evidence="1">
    <location>
        <begin position="134"/>
        <end position="163"/>
    </location>
</feature>
<evidence type="ECO:0000313" key="3">
    <source>
        <dbReference type="Proteomes" id="UP000664203"/>
    </source>
</evidence>
<name>A0A8H3J7U9_9LECA</name>
<gene>
    <name evidence="2" type="ORF">ALECFALPRED_009753</name>
</gene>
<feature type="region of interest" description="Disordered" evidence="1">
    <location>
        <begin position="387"/>
        <end position="413"/>
    </location>
</feature>
<proteinExistence type="predicted"/>
<dbReference type="AlphaFoldDB" id="A0A8H3J7U9"/>
<feature type="compositionally biased region" description="Polar residues" evidence="1">
    <location>
        <begin position="388"/>
        <end position="399"/>
    </location>
</feature>
<comment type="caution">
    <text evidence="2">The sequence shown here is derived from an EMBL/GenBank/DDBJ whole genome shotgun (WGS) entry which is preliminary data.</text>
</comment>
<accession>A0A8H3J7U9</accession>
<feature type="compositionally biased region" description="Basic and acidic residues" evidence="1">
    <location>
        <begin position="25"/>
        <end position="53"/>
    </location>
</feature>
<feature type="compositionally biased region" description="Polar residues" evidence="1">
    <location>
        <begin position="201"/>
        <end position="210"/>
    </location>
</feature>
<feature type="region of interest" description="Disordered" evidence="1">
    <location>
        <begin position="118"/>
        <end position="212"/>
    </location>
</feature>
<protein>
    <submittedName>
        <fullName evidence="2">Uncharacterized protein</fullName>
    </submittedName>
</protein>
<reference evidence="2" key="1">
    <citation type="submission" date="2021-03" db="EMBL/GenBank/DDBJ databases">
        <authorList>
            <person name="Tagirdzhanova G."/>
        </authorList>
    </citation>
    <scope>NUCLEOTIDE SEQUENCE</scope>
</reference>
<dbReference type="Proteomes" id="UP000664203">
    <property type="component" value="Unassembled WGS sequence"/>
</dbReference>
<feature type="region of interest" description="Disordered" evidence="1">
    <location>
        <begin position="1"/>
        <end position="103"/>
    </location>
</feature>
<feature type="compositionally biased region" description="Polar residues" evidence="1">
    <location>
        <begin position="14"/>
        <end position="24"/>
    </location>
</feature>
<sequence>MEPARPTHQLIARTAQNPFNQDHPQSSRHDAQIDLHRDLTVEKKCDQEQDLKHQLQPSSSRHDGPVIQTTQDKRQRTDEDQPSFSRPDAPISGSAQHKRQKINADQYSSSIHNARVDGAAQHGKQGKNVAQAYPSRQTARTAVTARNGQQAKDQDPLSSSTHNARSDWAFGRGRKERHLDPPSSSRQHAITDLTGEDEDQGTIQKTSQNHSRIEDMEVLTAGMNKLPPPCWGDERVIRLLVQQQLKDEEFFEHQEQELDDIWAMYGKEREALAASHTPEPDETWTPDFQEEILEREIPLQEEIWAPSVLEGEAWMRNILDEDESWPQEPREEVNIWTREDGGMLSAAVLKRLSRIFTLQASLEEETFQEPDESDRFYTTFRMKEGDEVTQSFSEVSTSAAYPPLASQPSQAQD</sequence>
<organism evidence="2 3">
    <name type="scientific">Alectoria fallacina</name>
    <dbReference type="NCBI Taxonomy" id="1903189"/>
    <lineage>
        <taxon>Eukaryota</taxon>
        <taxon>Fungi</taxon>
        <taxon>Dikarya</taxon>
        <taxon>Ascomycota</taxon>
        <taxon>Pezizomycotina</taxon>
        <taxon>Lecanoromycetes</taxon>
        <taxon>OSLEUM clade</taxon>
        <taxon>Lecanoromycetidae</taxon>
        <taxon>Lecanorales</taxon>
        <taxon>Lecanorineae</taxon>
        <taxon>Parmeliaceae</taxon>
        <taxon>Alectoria</taxon>
    </lineage>
</organism>
<evidence type="ECO:0000313" key="2">
    <source>
        <dbReference type="EMBL" id="CAF9942441.1"/>
    </source>
</evidence>